<protein>
    <submittedName>
        <fullName evidence="5">Transcriptional regulator</fullName>
    </submittedName>
</protein>
<reference evidence="5 6" key="1">
    <citation type="submission" date="2017-11" db="EMBL/GenBank/DDBJ databases">
        <title>Infants hospitalized years apart are colonized by the same room-sourced microbial strains.</title>
        <authorList>
            <person name="Brooks B."/>
            <person name="Olm M.R."/>
            <person name="Firek B.A."/>
            <person name="Baker R."/>
            <person name="Thomas B.C."/>
            <person name="Morowitz M.J."/>
            <person name="Banfield J.F."/>
        </authorList>
    </citation>
    <scope>NUCLEOTIDE SEQUENCE [LARGE SCALE GENOMIC DNA]</scope>
    <source>
        <strain evidence="5">S2_009_000_R2_76</strain>
    </source>
</reference>
<evidence type="ECO:0000256" key="2">
    <source>
        <dbReference type="ARBA" id="ARBA00023015"/>
    </source>
</evidence>
<comment type="caution">
    <text evidence="5">The sequence shown here is derived from an EMBL/GenBank/DDBJ whole genome shotgun (WGS) entry which is preliminary data.</text>
</comment>
<accession>A0A2W5EZK1</accession>
<keyword evidence="4" id="KW-0804">Transcription</keyword>
<dbReference type="Pfam" id="PF03965">
    <property type="entry name" value="Penicillinase_R"/>
    <property type="match status" value="1"/>
</dbReference>
<dbReference type="PIRSF" id="PIRSF019455">
    <property type="entry name" value="CopR_AtkY"/>
    <property type="match status" value="1"/>
</dbReference>
<evidence type="ECO:0000256" key="4">
    <source>
        <dbReference type="ARBA" id="ARBA00023163"/>
    </source>
</evidence>
<dbReference type="InterPro" id="IPR005650">
    <property type="entry name" value="BlaI_family"/>
</dbReference>
<evidence type="ECO:0000313" key="6">
    <source>
        <dbReference type="Proteomes" id="UP000249645"/>
    </source>
</evidence>
<dbReference type="EMBL" id="QFOI01000194">
    <property type="protein sequence ID" value="PZP47374.1"/>
    <property type="molecule type" value="Genomic_DNA"/>
</dbReference>
<dbReference type="AlphaFoldDB" id="A0A2W5EZK1"/>
<name>A0A2W5EZK1_9SPHI</name>
<proteinExistence type="inferred from homology"/>
<evidence type="ECO:0000256" key="1">
    <source>
        <dbReference type="ARBA" id="ARBA00011046"/>
    </source>
</evidence>
<keyword evidence="2" id="KW-0805">Transcription regulation</keyword>
<keyword evidence="3" id="KW-0238">DNA-binding</keyword>
<sequence>MAKDLERQKPSEGELEILQILWKRKAATVREVYEEISQTKECAYTTTLKLMQIMHEKQLVTRDNSQKTHTYMPNVSKERTQRQILGKMIHTLFSGSTSQMVLQALGNEKPSNDEIEQIQEMLDKLKKSE</sequence>
<dbReference type="Gene3D" id="1.10.4040.10">
    <property type="entry name" value="Penicillinase repressor domain"/>
    <property type="match status" value="1"/>
</dbReference>
<dbReference type="Proteomes" id="UP000249645">
    <property type="component" value="Unassembled WGS sequence"/>
</dbReference>
<dbReference type="Gene3D" id="1.10.10.10">
    <property type="entry name" value="Winged helix-like DNA-binding domain superfamily/Winged helix DNA-binding domain"/>
    <property type="match status" value="1"/>
</dbReference>
<comment type="similarity">
    <text evidence="1">Belongs to the BlaI transcriptional regulatory family.</text>
</comment>
<organism evidence="5 6">
    <name type="scientific">Pseudopedobacter saltans</name>
    <dbReference type="NCBI Taxonomy" id="151895"/>
    <lineage>
        <taxon>Bacteria</taxon>
        <taxon>Pseudomonadati</taxon>
        <taxon>Bacteroidota</taxon>
        <taxon>Sphingobacteriia</taxon>
        <taxon>Sphingobacteriales</taxon>
        <taxon>Sphingobacteriaceae</taxon>
        <taxon>Pseudopedobacter</taxon>
    </lineage>
</organism>
<dbReference type="GO" id="GO:0003677">
    <property type="term" value="F:DNA binding"/>
    <property type="evidence" value="ECO:0007669"/>
    <property type="project" value="UniProtKB-KW"/>
</dbReference>
<dbReference type="InterPro" id="IPR036388">
    <property type="entry name" value="WH-like_DNA-bd_sf"/>
</dbReference>
<dbReference type="GO" id="GO:0045892">
    <property type="term" value="P:negative regulation of DNA-templated transcription"/>
    <property type="evidence" value="ECO:0007669"/>
    <property type="project" value="InterPro"/>
</dbReference>
<gene>
    <name evidence="5" type="ORF">DI598_11040</name>
</gene>
<evidence type="ECO:0000313" key="5">
    <source>
        <dbReference type="EMBL" id="PZP47374.1"/>
    </source>
</evidence>
<dbReference type="InterPro" id="IPR036390">
    <property type="entry name" value="WH_DNA-bd_sf"/>
</dbReference>
<dbReference type="SUPFAM" id="SSF46785">
    <property type="entry name" value="Winged helix' DNA-binding domain"/>
    <property type="match status" value="1"/>
</dbReference>
<evidence type="ECO:0000256" key="3">
    <source>
        <dbReference type="ARBA" id="ARBA00023125"/>
    </source>
</evidence>